<dbReference type="STRING" id="145857.GA0070616_0167"/>
<keyword evidence="1" id="KW-0472">Membrane</keyword>
<accession>A0A1C6R8W5</accession>
<dbReference type="EMBL" id="FMHT01000003">
    <property type="protein sequence ID" value="SCL13520.1"/>
    <property type="molecule type" value="Genomic_DNA"/>
</dbReference>
<feature type="transmembrane region" description="Helical" evidence="1">
    <location>
        <begin position="31"/>
        <end position="52"/>
    </location>
</feature>
<keyword evidence="1" id="KW-1133">Transmembrane helix</keyword>
<dbReference type="AlphaFoldDB" id="A0A1C6R8W5"/>
<evidence type="ECO:0000256" key="1">
    <source>
        <dbReference type="SAM" id="Phobius"/>
    </source>
</evidence>
<sequence length="89" mass="8837">MTLAGIVTALVIGLVVGALGRLVLTGRARVPLWLTLTIGGVAALLGAITARLAGVDGLTLRGMIVQVTFAGTAVALVVATTGRERSGSV</sequence>
<feature type="transmembrane region" description="Helical" evidence="1">
    <location>
        <begin position="6"/>
        <end position="24"/>
    </location>
</feature>
<evidence type="ECO:0008006" key="4">
    <source>
        <dbReference type="Google" id="ProtNLM"/>
    </source>
</evidence>
<feature type="transmembrane region" description="Helical" evidence="1">
    <location>
        <begin position="58"/>
        <end position="79"/>
    </location>
</feature>
<dbReference type="RefSeq" id="WP_091074858.1">
    <property type="nucleotide sequence ID" value="NZ_FMHT01000003.1"/>
</dbReference>
<protein>
    <recommendedName>
        <fullName evidence="4">Transglycosylase associated protein</fullName>
    </recommendedName>
</protein>
<gene>
    <name evidence="2" type="ORF">GA0070616_0167</name>
</gene>
<dbReference type="Proteomes" id="UP000199699">
    <property type="component" value="Unassembled WGS sequence"/>
</dbReference>
<name>A0A1C6R8W5_9ACTN</name>
<reference evidence="2 3" key="1">
    <citation type="submission" date="2016-06" db="EMBL/GenBank/DDBJ databases">
        <authorList>
            <person name="Kjaerup R.B."/>
            <person name="Dalgaard T.S."/>
            <person name="Juul-Madsen H.R."/>
        </authorList>
    </citation>
    <scope>NUCLEOTIDE SEQUENCE [LARGE SCALE GENOMIC DNA]</scope>
    <source>
        <strain evidence="2 3">DSM 43818</strain>
    </source>
</reference>
<organism evidence="2 3">
    <name type="scientific">Micromonospora nigra</name>
    <dbReference type="NCBI Taxonomy" id="145857"/>
    <lineage>
        <taxon>Bacteria</taxon>
        <taxon>Bacillati</taxon>
        <taxon>Actinomycetota</taxon>
        <taxon>Actinomycetes</taxon>
        <taxon>Micromonosporales</taxon>
        <taxon>Micromonosporaceae</taxon>
        <taxon>Micromonospora</taxon>
    </lineage>
</organism>
<proteinExistence type="predicted"/>
<evidence type="ECO:0000313" key="2">
    <source>
        <dbReference type="EMBL" id="SCL13520.1"/>
    </source>
</evidence>
<keyword evidence="1" id="KW-0812">Transmembrane</keyword>
<evidence type="ECO:0000313" key="3">
    <source>
        <dbReference type="Proteomes" id="UP000199699"/>
    </source>
</evidence>
<keyword evidence="3" id="KW-1185">Reference proteome</keyword>
<dbReference type="OrthoDB" id="3404914at2"/>